<accession>A0A1F6ET97</accession>
<dbReference type="STRING" id="1798515.A3B35_00500"/>
<dbReference type="AlphaFoldDB" id="A0A1F6ET97"/>
<reference evidence="1 2" key="1">
    <citation type="journal article" date="2016" name="Nat. Commun.">
        <title>Thousands of microbial genomes shed light on interconnected biogeochemical processes in an aquifer system.</title>
        <authorList>
            <person name="Anantharaman K."/>
            <person name="Brown C.T."/>
            <person name="Hug L.A."/>
            <person name="Sharon I."/>
            <person name="Castelle C.J."/>
            <person name="Probst A.J."/>
            <person name="Thomas B.C."/>
            <person name="Singh A."/>
            <person name="Wilkins M.J."/>
            <person name="Karaoz U."/>
            <person name="Brodie E.L."/>
            <person name="Williams K.H."/>
            <person name="Hubbard S.S."/>
            <person name="Banfield J.F."/>
        </authorList>
    </citation>
    <scope>NUCLEOTIDE SEQUENCE [LARGE SCALE GENOMIC DNA]</scope>
</reference>
<name>A0A1F6ET97_9BACT</name>
<evidence type="ECO:0000313" key="2">
    <source>
        <dbReference type="Proteomes" id="UP000177215"/>
    </source>
</evidence>
<proteinExistence type="predicted"/>
<organism evidence="1 2">
    <name type="scientific">Candidatus Kaiserbacteria bacterium RIFCSPLOWO2_01_FULL_54_24</name>
    <dbReference type="NCBI Taxonomy" id="1798515"/>
    <lineage>
        <taxon>Bacteria</taxon>
        <taxon>Candidatus Kaiseribacteriota</taxon>
    </lineage>
</organism>
<sequence length="498" mass="54847">MMASRGAGGGREGFTLSSNVDKEKLFDIETVAFDLLMRLVYSDAPIKEGKYMATAMDLRTLAAGLSDEQLLKAAATQLRVPVQDLDTKNLEGKSRANVEANYAKINRALQLSGEFIRDELKLPMPAEVANTRVNSPAELVALLKKTTVFKAGHTGLDRHLAYCALIKGALAAIELETRYAHDLAGEANYLQSIITEQRPENNHTPLIIGKPISTDDEISGTLSAVEGDSPCNVTFEIRDKTWQSLMRKFMSKPEANAKEAFKDAIAFRFQLDGRHKGTVERVLKFFKRQFEGGARMITNKGVMGQAEFNKLFASVKEIKGSRGLEVDPKSNPKSDPNFAVLQITGAMKVPPGGDLKVPKRNWRARSFELQFVDDAQKPPTGLASDAVYALKKDAVIATRLMGSFELSWLLEHAIPASLDTKYTNMTADAIVNGLIEQGHIIKKPGKRGKYAATETWENWLGIEGLIKDEKMQASLGHVVAEALQKKELAKKKKKSIAE</sequence>
<gene>
    <name evidence="1" type="ORF">A3B35_00500</name>
</gene>
<dbReference type="Proteomes" id="UP000177215">
    <property type="component" value="Unassembled WGS sequence"/>
</dbReference>
<protein>
    <submittedName>
        <fullName evidence="1">Uncharacterized protein</fullName>
    </submittedName>
</protein>
<evidence type="ECO:0000313" key="1">
    <source>
        <dbReference type="EMBL" id="OGG76830.1"/>
    </source>
</evidence>
<comment type="caution">
    <text evidence="1">The sequence shown here is derived from an EMBL/GenBank/DDBJ whole genome shotgun (WGS) entry which is preliminary data.</text>
</comment>
<dbReference type="EMBL" id="MFMC01000037">
    <property type="protein sequence ID" value="OGG76830.1"/>
    <property type="molecule type" value="Genomic_DNA"/>
</dbReference>